<comment type="caution">
    <text evidence="3">The sequence shown here is derived from an EMBL/GenBank/DDBJ whole genome shotgun (WGS) entry which is preliminary data.</text>
</comment>
<dbReference type="Proteomes" id="UP001458880">
    <property type="component" value="Unassembled WGS sequence"/>
</dbReference>
<organism evidence="3 4">
    <name type="scientific">Popillia japonica</name>
    <name type="common">Japanese beetle</name>
    <dbReference type="NCBI Taxonomy" id="7064"/>
    <lineage>
        <taxon>Eukaryota</taxon>
        <taxon>Metazoa</taxon>
        <taxon>Ecdysozoa</taxon>
        <taxon>Arthropoda</taxon>
        <taxon>Hexapoda</taxon>
        <taxon>Insecta</taxon>
        <taxon>Pterygota</taxon>
        <taxon>Neoptera</taxon>
        <taxon>Endopterygota</taxon>
        <taxon>Coleoptera</taxon>
        <taxon>Polyphaga</taxon>
        <taxon>Scarabaeiformia</taxon>
        <taxon>Scarabaeidae</taxon>
        <taxon>Rutelinae</taxon>
        <taxon>Popillia</taxon>
    </lineage>
</organism>
<feature type="chain" id="PRO_5043788655" evidence="2">
    <location>
        <begin position="23"/>
        <end position="199"/>
    </location>
</feature>
<evidence type="ECO:0000313" key="3">
    <source>
        <dbReference type="EMBL" id="KAK9695876.1"/>
    </source>
</evidence>
<feature type="region of interest" description="Disordered" evidence="1">
    <location>
        <begin position="118"/>
        <end position="146"/>
    </location>
</feature>
<name>A0AAW1IZV0_POPJA</name>
<accession>A0AAW1IZV0</accession>
<feature type="region of interest" description="Disordered" evidence="1">
    <location>
        <begin position="30"/>
        <end position="49"/>
    </location>
</feature>
<feature type="compositionally biased region" description="Basic and acidic residues" evidence="1">
    <location>
        <begin position="31"/>
        <end position="49"/>
    </location>
</feature>
<evidence type="ECO:0000256" key="2">
    <source>
        <dbReference type="SAM" id="SignalP"/>
    </source>
</evidence>
<keyword evidence="4" id="KW-1185">Reference proteome</keyword>
<sequence>MQCVRGFCFVVYLYCIVHLSTPLPLTLNENESDKGHSSEIDSSKLNTAEKSKNLVEDSAMLARNKRNFDYSDYYSSSSEEGYQLWHVQPTIAYPHGGLNYHHHHHPYHHHDKNCNYPYGSNEYEDVNSKERPGYPQNSHGKQPPLPQITTIKSVPNNVEFTSATQKIPPSTSSTTPTTTTTTITTTTEYVPVIDIRSTN</sequence>
<keyword evidence="2" id="KW-0732">Signal</keyword>
<feature type="signal peptide" evidence="2">
    <location>
        <begin position="1"/>
        <end position="22"/>
    </location>
</feature>
<reference evidence="3 4" key="1">
    <citation type="journal article" date="2024" name="BMC Genomics">
        <title>De novo assembly and annotation of Popillia japonica's genome with initial clues to its potential as an invasive pest.</title>
        <authorList>
            <person name="Cucini C."/>
            <person name="Boschi S."/>
            <person name="Funari R."/>
            <person name="Cardaioli E."/>
            <person name="Iannotti N."/>
            <person name="Marturano G."/>
            <person name="Paoli F."/>
            <person name="Bruttini M."/>
            <person name="Carapelli A."/>
            <person name="Frati F."/>
            <person name="Nardi F."/>
        </authorList>
    </citation>
    <scope>NUCLEOTIDE SEQUENCE [LARGE SCALE GENOMIC DNA]</scope>
    <source>
        <strain evidence="3">DMR45628</strain>
    </source>
</reference>
<feature type="compositionally biased region" description="Low complexity" evidence="1">
    <location>
        <begin position="167"/>
        <end position="183"/>
    </location>
</feature>
<dbReference type="EMBL" id="JASPKY010000468">
    <property type="protein sequence ID" value="KAK9695876.1"/>
    <property type="molecule type" value="Genomic_DNA"/>
</dbReference>
<proteinExistence type="predicted"/>
<feature type="region of interest" description="Disordered" evidence="1">
    <location>
        <begin position="164"/>
        <end position="183"/>
    </location>
</feature>
<evidence type="ECO:0000313" key="4">
    <source>
        <dbReference type="Proteomes" id="UP001458880"/>
    </source>
</evidence>
<protein>
    <submittedName>
        <fullName evidence="3">Uncharacterized protein</fullName>
    </submittedName>
</protein>
<evidence type="ECO:0000256" key="1">
    <source>
        <dbReference type="SAM" id="MobiDB-lite"/>
    </source>
</evidence>
<dbReference type="AlphaFoldDB" id="A0AAW1IZV0"/>
<gene>
    <name evidence="3" type="ORF">QE152_g32277</name>
</gene>